<dbReference type="PaxDb" id="3880-AES78987"/>
<evidence type="ECO:0000313" key="1">
    <source>
        <dbReference type="EMBL" id="AES78987.1"/>
    </source>
</evidence>
<reference evidence="2" key="3">
    <citation type="submission" date="2015-04" db="UniProtKB">
        <authorList>
            <consortium name="EnsemblPlants"/>
        </authorList>
    </citation>
    <scope>IDENTIFICATION</scope>
    <source>
        <strain evidence="2">cv. Jemalong A17</strain>
    </source>
</reference>
<keyword evidence="1" id="KW-0067">ATP-binding</keyword>
<gene>
    <name evidence="1" type="ordered locus">MTR_7g052060</name>
</gene>
<evidence type="ECO:0000313" key="3">
    <source>
        <dbReference type="Proteomes" id="UP000002051"/>
    </source>
</evidence>
<sequence length="60" mass="6901">MKILDFFQERGILSPTTDAVEHVNEFLISLVRGDEKEYISSYSVCKSYENSGVQSVKLWI</sequence>
<dbReference type="HOGENOM" id="CLU_2945245_0_0_1"/>
<proteinExistence type="predicted"/>
<keyword evidence="3" id="KW-1185">Reference proteome</keyword>
<dbReference type="EMBL" id="CM001223">
    <property type="protein sequence ID" value="AES78987.1"/>
    <property type="molecule type" value="Genomic_DNA"/>
</dbReference>
<keyword evidence="1" id="KW-0347">Helicase</keyword>
<protein>
    <submittedName>
        <fullName evidence="1">PIF1-like helicase</fullName>
    </submittedName>
</protein>
<keyword evidence="1" id="KW-0547">Nucleotide-binding</keyword>
<dbReference type="Proteomes" id="UP000002051">
    <property type="component" value="Unassembled WGS sequence"/>
</dbReference>
<keyword evidence="1" id="KW-0378">Hydrolase</keyword>
<organism evidence="1 3">
    <name type="scientific">Medicago truncatula</name>
    <name type="common">Barrel medic</name>
    <name type="synonym">Medicago tribuloides</name>
    <dbReference type="NCBI Taxonomy" id="3880"/>
    <lineage>
        <taxon>Eukaryota</taxon>
        <taxon>Viridiplantae</taxon>
        <taxon>Streptophyta</taxon>
        <taxon>Embryophyta</taxon>
        <taxon>Tracheophyta</taxon>
        <taxon>Spermatophyta</taxon>
        <taxon>Magnoliopsida</taxon>
        <taxon>eudicotyledons</taxon>
        <taxon>Gunneridae</taxon>
        <taxon>Pentapetalae</taxon>
        <taxon>rosids</taxon>
        <taxon>fabids</taxon>
        <taxon>Fabales</taxon>
        <taxon>Fabaceae</taxon>
        <taxon>Papilionoideae</taxon>
        <taxon>50 kb inversion clade</taxon>
        <taxon>NPAAA clade</taxon>
        <taxon>Hologalegina</taxon>
        <taxon>IRL clade</taxon>
        <taxon>Trifolieae</taxon>
        <taxon>Medicago</taxon>
    </lineage>
</organism>
<dbReference type="EnsemblPlants" id="AES78987">
    <property type="protein sequence ID" value="AES78987"/>
    <property type="gene ID" value="MTR_7g052060"/>
</dbReference>
<dbReference type="GO" id="GO:0004386">
    <property type="term" value="F:helicase activity"/>
    <property type="evidence" value="ECO:0007669"/>
    <property type="project" value="UniProtKB-KW"/>
</dbReference>
<reference evidence="1 3" key="2">
    <citation type="journal article" date="2014" name="BMC Genomics">
        <title>An improved genome release (version Mt4.0) for the model legume Medicago truncatula.</title>
        <authorList>
            <person name="Tang H."/>
            <person name="Krishnakumar V."/>
            <person name="Bidwell S."/>
            <person name="Rosen B."/>
            <person name="Chan A."/>
            <person name="Zhou S."/>
            <person name="Gentzbittel L."/>
            <person name="Childs K.L."/>
            <person name="Yandell M."/>
            <person name="Gundlach H."/>
            <person name="Mayer K.F."/>
            <person name="Schwartz D.C."/>
            <person name="Town C.D."/>
        </authorList>
    </citation>
    <scope>GENOME REANNOTATION</scope>
    <source>
        <strain evidence="2 3">cv. Jemalong A17</strain>
    </source>
</reference>
<name>G7KY10_MEDTR</name>
<dbReference type="AlphaFoldDB" id="G7KY10"/>
<dbReference type="OMA" id="CKSYENS"/>
<accession>G7KY10</accession>
<reference evidence="1 3" key="1">
    <citation type="journal article" date="2011" name="Nature">
        <title>The Medicago genome provides insight into the evolution of rhizobial symbioses.</title>
        <authorList>
            <person name="Young N.D."/>
            <person name="Debelle F."/>
            <person name="Oldroyd G.E."/>
            <person name="Geurts R."/>
            <person name="Cannon S.B."/>
            <person name="Udvardi M.K."/>
            <person name="Benedito V.A."/>
            <person name="Mayer K.F."/>
            <person name="Gouzy J."/>
            <person name="Schoof H."/>
            <person name="Van de Peer Y."/>
            <person name="Proost S."/>
            <person name="Cook D.R."/>
            <person name="Meyers B.C."/>
            <person name="Spannagl M."/>
            <person name="Cheung F."/>
            <person name="De Mita S."/>
            <person name="Krishnakumar V."/>
            <person name="Gundlach H."/>
            <person name="Zhou S."/>
            <person name="Mudge J."/>
            <person name="Bharti A.K."/>
            <person name="Murray J.D."/>
            <person name="Naoumkina M.A."/>
            <person name="Rosen B."/>
            <person name="Silverstein K.A."/>
            <person name="Tang H."/>
            <person name="Rombauts S."/>
            <person name="Zhao P.X."/>
            <person name="Zhou P."/>
            <person name="Barbe V."/>
            <person name="Bardou P."/>
            <person name="Bechner M."/>
            <person name="Bellec A."/>
            <person name="Berger A."/>
            <person name="Berges H."/>
            <person name="Bidwell S."/>
            <person name="Bisseling T."/>
            <person name="Choisne N."/>
            <person name="Couloux A."/>
            <person name="Denny R."/>
            <person name="Deshpande S."/>
            <person name="Dai X."/>
            <person name="Doyle J.J."/>
            <person name="Dudez A.M."/>
            <person name="Farmer A.D."/>
            <person name="Fouteau S."/>
            <person name="Franken C."/>
            <person name="Gibelin C."/>
            <person name="Gish J."/>
            <person name="Goldstein S."/>
            <person name="Gonzalez A.J."/>
            <person name="Green P.J."/>
            <person name="Hallab A."/>
            <person name="Hartog M."/>
            <person name="Hua A."/>
            <person name="Humphray S.J."/>
            <person name="Jeong D.H."/>
            <person name="Jing Y."/>
            <person name="Jocker A."/>
            <person name="Kenton S.M."/>
            <person name="Kim D.J."/>
            <person name="Klee K."/>
            <person name="Lai H."/>
            <person name="Lang C."/>
            <person name="Lin S."/>
            <person name="Macmil S.L."/>
            <person name="Magdelenat G."/>
            <person name="Matthews L."/>
            <person name="McCorrison J."/>
            <person name="Monaghan E.L."/>
            <person name="Mun J.H."/>
            <person name="Najar F.Z."/>
            <person name="Nicholson C."/>
            <person name="Noirot C."/>
            <person name="O'Bleness M."/>
            <person name="Paule C.R."/>
            <person name="Poulain J."/>
            <person name="Prion F."/>
            <person name="Qin B."/>
            <person name="Qu C."/>
            <person name="Retzel E.F."/>
            <person name="Riddle C."/>
            <person name="Sallet E."/>
            <person name="Samain S."/>
            <person name="Samson N."/>
            <person name="Sanders I."/>
            <person name="Saurat O."/>
            <person name="Scarpelli C."/>
            <person name="Schiex T."/>
            <person name="Segurens B."/>
            <person name="Severin A.J."/>
            <person name="Sherrier D.J."/>
            <person name="Shi R."/>
            <person name="Sims S."/>
            <person name="Singer S.R."/>
            <person name="Sinharoy S."/>
            <person name="Sterck L."/>
            <person name="Viollet A."/>
            <person name="Wang B.B."/>
            <person name="Wang K."/>
            <person name="Wang M."/>
            <person name="Wang X."/>
            <person name="Warfsmann J."/>
            <person name="Weissenbach J."/>
            <person name="White D.D."/>
            <person name="White J.D."/>
            <person name="Wiley G.B."/>
            <person name="Wincker P."/>
            <person name="Xing Y."/>
            <person name="Yang L."/>
            <person name="Yao Z."/>
            <person name="Ying F."/>
            <person name="Zhai J."/>
            <person name="Zhou L."/>
            <person name="Zuber A."/>
            <person name="Denarie J."/>
            <person name="Dixon R.A."/>
            <person name="May G.D."/>
            <person name="Schwartz D.C."/>
            <person name="Rogers J."/>
            <person name="Quetier F."/>
            <person name="Town C.D."/>
            <person name="Roe B.A."/>
        </authorList>
    </citation>
    <scope>NUCLEOTIDE SEQUENCE [LARGE SCALE GENOMIC DNA]</scope>
    <source>
        <strain evidence="1">A17</strain>
        <strain evidence="2 3">cv. Jemalong A17</strain>
    </source>
</reference>
<evidence type="ECO:0000313" key="2">
    <source>
        <dbReference type="EnsemblPlants" id="AES78987"/>
    </source>
</evidence>